<dbReference type="InterPro" id="IPR036421">
    <property type="entry name" value="Fe_dep_repressor_sf"/>
</dbReference>
<evidence type="ECO:0000256" key="4">
    <source>
        <dbReference type="ARBA" id="ARBA00022386"/>
    </source>
</evidence>
<evidence type="ECO:0000256" key="9">
    <source>
        <dbReference type="ARBA" id="ARBA00023159"/>
    </source>
</evidence>
<dbReference type="Pfam" id="PF04023">
    <property type="entry name" value="FeoA"/>
    <property type="match status" value="1"/>
</dbReference>
<dbReference type="GO" id="GO:0003700">
    <property type="term" value="F:DNA-binding transcription factor activity"/>
    <property type="evidence" value="ECO:0007669"/>
    <property type="project" value="InterPro"/>
</dbReference>
<dbReference type="InterPro" id="IPR036388">
    <property type="entry name" value="WH-like_DNA-bd_sf"/>
</dbReference>
<dbReference type="GO" id="GO:0046914">
    <property type="term" value="F:transition metal ion binding"/>
    <property type="evidence" value="ECO:0007669"/>
    <property type="project" value="InterPro"/>
</dbReference>
<dbReference type="InterPro" id="IPR036390">
    <property type="entry name" value="WH_DNA-bd_sf"/>
</dbReference>
<dbReference type="AlphaFoldDB" id="A0A150X3R0"/>
<comment type="function">
    <text evidence="12">In the presence of manganese, represses expression of mntH and mntS. Up-regulates expression of mntP.</text>
</comment>
<comment type="caution">
    <text evidence="15">The sequence shown here is derived from an EMBL/GenBank/DDBJ whole genome shotgun (WGS) entry which is preliminary data.</text>
</comment>
<sequence>MYSLSEENYLKAIYHLSNHGQDSVNTNAIAEEMKTAPASVSDMIRKLSKKKLVDYQKYRGVNISTKGKDIALKVIRKHRLWEVFLVEKLNFHWDEVHEIAEQLEHIQSPVLISKLDEFLDFPKHDPHGDPIPDDDGNFATVKKEPLSEIEEGKSCKVVAVNDSNSAFLKYLDKVGISIGTSIHINERIEFDGSMEITLNKEKSLTISQIAAQNLLVTTA</sequence>
<dbReference type="OrthoDB" id="9791355at2"/>
<reference evidence="15 16" key="1">
    <citation type="submission" date="2016-01" db="EMBL/GenBank/DDBJ databases">
        <title>Genome sequencing of Roseivirga spongicola UST030701-084.</title>
        <authorList>
            <person name="Selvaratnam C."/>
            <person name="Thevarajoo S."/>
            <person name="Goh K.M."/>
            <person name="Ee R."/>
            <person name="Chan K.-G."/>
            <person name="Chong C.S."/>
        </authorList>
    </citation>
    <scope>NUCLEOTIDE SEQUENCE [LARGE SCALE GENOMIC DNA]</scope>
    <source>
        <strain evidence="15 16">UST030701-084</strain>
    </source>
</reference>
<dbReference type="Gene3D" id="2.30.30.90">
    <property type="match status" value="1"/>
</dbReference>
<dbReference type="Gene3D" id="1.10.10.10">
    <property type="entry name" value="Winged helix-like DNA-binding domain superfamily/Winged helix DNA-binding domain"/>
    <property type="match status" value="1"/>
</dbReference>
<keyword evidence="7" id="KW-0805">Transcription regulation</keyword>
<dbReference type="InterPro" id="IPR050536">
    <property type="entry name" value="DtxR_MntR_Metal-Reg"/>
</dbReference>
<dbReference type="InterPro" id="IPR022689">
    <property type="entry name" value="Iron_dep_repressor"/>
</dbReference>
<evidence type="ECO:0000313" key="16">
    <source>
        <dbReference type="Proteomes" id="UP000075606"/>
    </source>
</evidence>
<evidence type="ECO:0000256" key="5">
    <source>
        <dbReference type="ARBA" id="ARBA00022490"/>
    </source>
</evidence>
<organism evidence="15 16">
    <name type="scientific">Roseivirga spongicola</name>
    <dbReference type="NCBI Taxonomy" id="333140"/>
    <lineage>
        <taxon>Bacteria</taxon>
        <taxon>Pseudomonadati</taxon>
        <taxon>Bacteroidota</taxon>
        <taxon>Cytophagia</taxon>
        <taxon>Cytophagales</taxon>
        <taxon>Roseivirgaceae</taxon>
        <taxon>Roseivirga</taxon>
    </lineage>
</organism>
<dbReference type="SUPFAM" id="SSF46785">
    <property type="entry name" value="Winged helix' DNA-binding domain"/>
    <property type="match status" value="1"/>
</dbReference>
<evidence type="ECO:0000256" key="12">
    <source>
        <dbReference type="ARBA" id="ARBA00025185"/>
    </source>
</evidence>
<keyword evidence="9" id="KW-0010">Activator</keyword>
<evidence type="ECO:0000256" key="6">
    <source>
        <dbReference type="ARBA" id="ARBA00022491"/>
    </source>
</evidence>
<dbReference type="Proteomes" id="UP000075606">
    <property type="component" value="Unassembled WGS sequence"/>
</dbReference>
<keyword evidence="11" id="KW-0464">Manganese</keyword>
<evidence type="ECO:0000256" key="1">
    <source>
        <dbReference type="ARBA" id="ARBA00004496"/>
    </source>
</evidence>
<comment type="subunit">
    <text evidence="3">Homodimer.</text>
</comment>
<dbReference type="SUPFAM" id="SSF47979">
    <property type="entry name" value="Iron-dependent repressor protein, dimerization domain"/>
    <property type="match status" value="1"/>
</dbReference>
<keyword evidence="16" id="KW-1185">Reference proteome</keyword>
<dbReference type="Pfam" id="PF02742">
    <property type="entry name" value="Fe_dep_repr_C"/>
    <property type="match status" value="1"/>
</dbReference>
<evidence type="ECO:0000256" key="7">
    <source>
        <dbReference type="ARBA" id="ARBA00023015"/>
    </source>
</evidence>
<feature type="domain" description="HTH dtxR-type" evidence="14">
    <location>
        <begin position="1"/>
        <end position="64"/>
    </location>
</feature>
<dbReference type="EMBL" id="LRPC01000028">
    <property type="protein sequence ID" value="KYG73343.1"/>
    <property type="molecule type" value="Genomic_DNA"/>
</dbReference>
<evidence type="ECO:0000256" key="2">
    <source>
        <dbReference type="ARBA" id="ARBA00007871"/>
    </source>
</evidence>
<dbReference type="Pfam" id="PF01325">
    <property type="entry name" value="Fe_dep_repress"/>
    <property type="match status" value="1"/>
</dbReference>
<gene>
    <name evidence="15" type="ORF">AWW68_11595</name>
</gene>
<evidence type="ECO:0000256" key="11">
    <source>
        <dbReference type="ARBA" id="ARBA00023211"/>
    </source>
</evidence>
<dbReference type="STRING" id="333140.AWW68_11595"/>
<dbReference type="Gene3D" id="1.10.60.10">
    <property type="entry name" value="Iron dependent repressor, metal binding and dimerisation domain"/>
    <property type="match status" value="1"/>
</dbReference>
<comment type="subcellular location">
    <subcellularLocation>
        <location evidence="1">Cytoplasm</location>
    </subcellularLocation>
</comment>
<comment type="similarity">
    <text evidence="2">Belongs to the DtxR/MntR family.</text>
</comment>
<dbReference type="PANTHER" id="PTHR33238:SF11">
    <property type="entry name" value="TRANSCRIPTIONAL REGULATOR MNTR"/>
    <property type="match status" value="1"/>
</dbReference>
<evidence type="ECO:0000313" key="15">
    <source>
        <dbReference type="EMBL" id="KYG73343.1"/>
    </source>
</evidence>
<dbReference type="SMART" id="SM00529">
    <property type="entry name" value="HTH_DTXR"/>
    <property type="match status" value="1"/>
</dbReference>
<dbReference type="InterPro" id="IPR001367">
    <property type="entry name" value="Fe_dep_repressor"/>
</dbReference>
<dbReference type="GO" id="GO:0005737">
    <property type="term" value="C:cytoplasm"/>
    <property type="evidence" value="ECO:0007669"/>
    <property type="project" value="UniProtKB-SubCell"/>
</dbReference>
<keyword evidence="5" id="KW-0963">Cytoplasm</keyword>
<dbReference type="RefSeq" id="WP_068221555.1">
    <property type="nucleotide sequence ID" value="NZ_CP139724.1"/>
</dbReference>
<protein>
    <recommendedName>
        <fullName evidence="4">Transcriptional regulator MntR</fullName>
    </recommendedName>
    <alternativeName>
        <fullName evidence="13">Manganese transport regulator</fullName>
    </alternativeName>
</protein>
<keyword evidence="8" id="KW-0238">DNA-binding</keyword>
<evidence type="ECO:0000256" key="8">
    <source>
        <dbReference type="ARBA" id="ARBA00023125"/>
    </source>
</evidence>
<dbReference type="InterPro" id="IPR022687">
    <property type="entry name" value="HTH_DTXR"/>
</dbReference>
<dbReference type="InterPro" id="IPR038157">
    <property type="entry name" value="FeoA_core_dom"/>
</dbReference>
<evidence type="ECO:0000256" key="3">
    <source>
        <dbReference type="ARBA" id="ARBA00011738"/>
    </source>
</evidence>
<keyword evidence="10" id="KW-0804">Transcription</keyword>
<proteinExistence type="inferred from homology"/>
<accession>A0A150X3R0</accession>
<dbReference type="PANTHER" id="PTHR33238">
    <property type="entry name" value="IRON (METAL) DEPENDENT REPRESSOR, DTXR FAMILY"/>
    <property type="match status" value="1"/>
</dbReference>
<name>A0A150X3R0_9BACT</name>
<keyword evidence="6" id="KW-0678">Repressor</keyword>
<evidence type="ECO:0000259" key="14">
    <source>
        <dbReference type="PROSITE" id="PS50944"/>
    </source>
</evidence>
<dbReference type="GO" id="GO:0046983">
    <property type="term" value="F:protein dimerization activity"/>
    <property type="evidence" value="ECO:0007669"/>
    <property type="project" value="InterPro"/>
</dbReference>
<dbReference type="GO" id="GO:0003677">
    <property type="term" value="F:DNA binding"/>
    <property type="evidence" value="ECO:0007669"/>
    <property type="project" value="UniProtKB-KW"/>
</dbReference>
<evidence type="ECO:0000256" key="13">
    <source>
        <dbReference type="ARBA" id="ARBA00032593"/>
    </source>
</evidence>
<dbReference type="PROSITE" id="PS50944">
    <property type="entry name" value="HTH_DTXR"/>
    <property type="match status" value="1"/>
</dbReference>
<dbReference type="SMART" id="SM00899">
    <property type="entry name" value="FeoA"/>
    <property type="match status" value="1"/>
</dbReference>
<evidence type="ECO:0000256" key="10">
    <source>
        <dbReference type="ARBA" id="ARBA00023163"/>
    </source>
</evidence>
<dbReference type="InterPro" id="IPR007167">
    <property type="entry name" value="Fe-transptr_FeoA-like"/>
</dbReference>